<gene>
    <name evidence="2" type="ORF">I2501_20085</name>
</gene>
<feature type="transmembrane region" description="Helical" evidence="1">
    <location>
        <begin position="41"/>
        <end position="59"/>
    </location>
</feature>
<evidence type="ECO:0000256" key="1">
    <source>
        <dbReference type="SAM" id="Phobius"/>
    </source>
</evidence>
<feature type="transmembrane region" description="Helical" evidence="1">
    <location>
        <begin position="65"/>
        <end position="84"/>
    </location>
</feature>
<dbReference type="Proteomes" id="UP000657385">
    <property type="component" value="Unassembled WGS sequence"/>
</dbReference>
<dbReference type="AlphaFoldDB" id="A0A931B7Y6"/>
<sequence length="114" mass="12126">MAFACPRCGLPGQVFKLDAFWRSLAQDAELKAALAPPPTRAVGYAGPAAVAVLGVFAFASGNSVLGMLLLLTAGMVGFVVSRAVDGARRIRADWERRLYCRHCACQFLPEDAAL</sequence>
<keyword evidence="1" id="KW-0812">Transmembrane</keyword>
<proteinExistence type="predicted"/>
<dbReference type="RefSeq" id="WP_196195513.1">
    <property type="nucleotide sequence ID" value="NZ_JADPRT010000008.1"/>
</dbReference>
<dbReference type="EMBL" id="JADPRT010000008">
    <property type="protein sequence ID" value="MBF9070332.1"/>
    <property type="molecule type" value="Genomic_DNA"/>
</dbReference>
<evidence type="ECO:0000313" key="2">
    <source>
        <dbReference type="EMBL" id="MBF9070332.1"/>
    </source>
</evidence>
<keyword evidence="1" id="KW-1133">Transmembrane helix</keyword>
<comment type="caution">
    <text evidence="2">The sequence shown here is derived from an EMBL/GenBank/DDBJ whole genome shotgun (WGS) entry which is preliminary data.</text>
</comment>
<protein>
    <submittedName>
        <fullName evidence="2">Uncharacterized protein</fullName>
    </submittedName>
</protein>
<reference evidence="2" key="1">
    <citation type="submission" date="2020-11" db="EMBL/GenBank/DDBJ databases">
        <title>Isolation and identification of active actinomycetes.</title>
        <authorList>
            <person name="Yu B."/>
        </authorList>
    </citation>
    <scope>NUCLEOTIDE SEQUENCE</scope>
    <source>
        <strain evidence="2">NEAU-YB345</strain>
    </source>
</reference>
<evidence type="ECO:0000313" key="3">
    <source>
        <dbReference type="Proteomes" id="UP000657385"/>
    </source>
</evidence>
<name>A0A931B7Y6_9ACTN</name>
<accession>A0A931B7Y6</accession>
<keyword evidence="3" id="KW-1185">Reference proteome</keyword>
<keyword evidence="1" id="KW-0472">Membrane</keyword>
<organism evidence="2 3">
    <name type="scientific">Streptacidiphilus fuscans</name>
    <dbReference type="NCBI Taxonomy" id="2789292"/>
    <lineage>
        <taxon>Bacteria</taxon>
        <taxon>Bacillati</taxon>
        <taxon>Actinomycetota</taxon>
        <taxon>Actinomycetes</taxon>
        <taxon>Kitasatosporales</taxon>
        <taxon>Streptomycetaceae</taxon>
        <taxon>Streptacidiphilus</taxon>
    </lineage>
</organism>